<name>U2YT41_9EURY</name>
<keyword evidence="3 4" id="KW-0238">DNA-binding</keyword>
<comment type="caution">
    <text evidence="9">The sequence shown here is derived from an EMBL/GenBank/DDBJ whole genome shotgun (WGS) entry which is preliminary data.</text>
</comment>
<comment type="similarity">
    <text evidence="1 4 5">Belongs to the PCNA family.</text>
</comment>
<evidence type="ECO:0000313" key="10">
    <source>
        <dbReference type="Proteomes" id="UP000016986"/>
    </source>
</evidence>
<dbReference type="InterPro" id="IPR022648">
    <property type="entry name" value="Pr_cel_nuc_antig_N"/>
</dbReference>
<dbReference type="GO" id="GO:0006275">
    <property type="term" value="P:regulation of DNA replication"/>
    <property type="evidence" value="ECO:0007669"/>
    <property type="project" value="UniProtKB-UniRule"/>
</dbReference>
<dbReference type="PRINTS" id="PR00339">
    <property type="entry name" value="PCNACYCLIN"/>
</dbReference>
<evidence type="ECO:0000256" key="5">
    <source>
        <dbReference type="RuleBase" id="RU003671"/>
    </source>
</evidence>
<dbReference type="InterPro" id="IPR000730">
    <property type="entry name" value="Pr_cel_nuc_antig"/>
</dbReference>
<evidence type="ECO:0000313" key="9">
    <source>
        <dbReference type="EMBL" id="GAD52180.1"/>
    </source>
</evidence>
<dbReference type="GO" id="GO:0003677">
    <property type="term" value="F:DNA binding"/>
    <property type="evidence" value="ECO:0007669"/>
    <property type="project" value="UniProtKB-UniRule"/>
</dbReference>
<dbReference type="Proteomes" id="UP000016986">
    <property type="component" value="Unassembled WGS sequence"/>
</dbReference>
<dbReference type="InterPro" id="IPR022659">
    <property type="entry name" value="Pr_cel_nuc_antig_CS"/>
</dbReference>
<dbReference type="SUPFAM" id="SSF55979">
    <property type="entry name" value="DNA clamp"/>
    <property type="match status" value="2"/>
</dbReference>
<comment type="function">
    <text evidence="6">Sliding clamp subunit. Responsible for tethering the catalytic subunit of DNA polymerase to DNA during high-speed replication.</text>
</comment>
<protein>
    <recommendedName>
        <fullName evidence="4">DNA polymerase sliding clamp</fullName>
    </recommendedName>
    <alternativeName>
        <fullName evidence="4">Proliferating cell nuclear antigen homolog</fullName>
        <shortName evidence="4">PCNA</shortName>
    </alternativeName>
</protein>
<dbReference type="GO" id="GO:0030337">
    <property type="term" value="F:DNA polymerase processivity factor activity"/>
    <property type="evidence" value="ECO:0007669"/>
    <property type="project" value="UniProtKB-UniRule"/>
</dbReference>
<accession>U2YT41</accession>
<dbReference type="PANTHER" id="PTHR11352:SF0">
    <property type="entry name" value="PROLIFERATING CELL NUCLEAR ANTIGEN"/>
    <property type="match status" value="1"/>
</dbReference>
<evidence type="ECO:0000259" key="7">
    <source>
        <dbReference type="Pfam" id="PF00705"/>
    </source>
</evidence>
<dbReference type="NCBIfam" id="NF002222">
    <property type="entry name" value="PRK01115.1-5"/>
    <property type="match status" value="1"/>
</dbReference>
<dbReference type="PANTHER" id="PTHR11352">
    <property type="entry name" value="PROLIFERATING CELL NUCLEAR ANTIGEN"/>
    <property type="match status" value="1"/>
</dbReference>
<gene>
    <name evidence="4" type="primary">pcn</name>
    <name evidence="9" type="ORF">MBEHAL_0940</name>
</gene>
<dbReference type="PROSITE" id="PS01251">
    <property type="entry name" value="PCNA_1"/>
    <property type="match status" value="1"/>
</dbReference>
<dbReference type="GO" id="GO:0006272">
    <property type="term" value="P:leading strand elongation"/>
    <property type="evidence" value="ECO:0007669"/>
    <property type="project" value="TreeGrafter"/>
</dbReference>
<dbReference type="EMBL" id="BATA01000016">
    <property type="protein sequence ID" value="GAD52180.1"/>
    <property type="molecule type" value="Genomic_DNA"/>
</dbReference>
<reference evidence="9 10" key="1">
    <citation type="submission" date="2013-09" db="EMBL/GenBank/DDBJ databases">
        <title>Whole genome sequencing of Halarchaeum acidiphilum strain MH1-52-1.</title>
        <authorList>
            <person name="Shimane Y."/>
            <person name="Minegishi H."/>
            <person name="Nishi S."/>
            <person name="Echigo A."/>
            <person name="Shuto A."/>
            <person name="Konishi M."/>
            <person name="Ito T."/>
            <person name="Ohkuma M."/>
            <person name="Ohta Y."/>
            <person name="Nagano Y."/>
            <person name="Tsubouchi T."/>
            <person name="Mori K."/>
            <person name="Usui K."/>
            <person name="Kamekura M."/>
            <person name="Usami R."/>
            <person name="Takaki Y."/>
            <person name="Hatada Y."/>
        </authorList>
    </citation>
    <scope>NUCLEOTIDE SEQUENCE [LARGE SCALE GENOMIC DNA]</scope>
    <source>
        <strain evidence="9 10">JCM 16109</strain>
    </source>
</reference>
<dbReference type="InterPro" id="IPR046938">
    <property type="entry name" value="DNA_clamp_sf"/>
</dbReference>
<evidence type="ECO:0000256" key="1">
    <source>
        <dbReference type="ARBA" id="ARBA00010462"/>
    </source>
</evidence>
<feature type="domain" description="Proliferating cell nuclear antigen PCNA C-terminal" evidence="8">
    <location>
        <begin position="178"/>
        <end position="298"/>
    </location>
</feature>
<dbReference type="Pfam" id="PF00705">
    <property type="entry name" value="PCNA_N"/>
    <property type="match status" value="1"/>
</dbReference>
<dbReference type="CDD" id="cd00577">
    <property type="entry name" value="PCNA"/>
    <property type="match status" value="1"/>
</dbReference>
<feature type="domain" description="Proliferating cell nuclear antigen PCNA N-terminal" evidence="7">
    <location>
        <begin position="62"/>
        <end position="157"/>
    </location>
</feature>
<comment type="function">
    <text evidence="4">Sliding clamp subunit that acts as a moving platform for DNA processing. Responsible for tethering the catalytic subunit of DNA polymerase and other proteins to DNA during high-speed replication.</text>
</comment>
<dbReference type="HAMAP" id="MF_00317">
    <property type="entry name" value="DNApol_clamp_arch"/>
    <property type="match status" value="1"/>
</dbReference>
<keyword evidence="10" id="KW-1185">Reference proteome</keyword>
<keyword evidence="2 4" id="KW-0235">DNA replication</keyword>
<evidence type="ECO:0000256" key="4">
    <source>
        <dbReference type="HAMAP-Rule" id="MF_00317"/>
    </source>
</evidence>
<dbReference type="eggNOG" id="arCOG00488">
    <property type="taxonomic scope" value="Archaea"/>
</dbReference>
<evidence type="ECO:0000259" key="8">
    <source>
        <dbReference type="Pfam" id="PF02747"/>
    </source>
</evidence>
<comment type="subunit">
    <text evidence="4">Homotrimer. The subunits circularize to form a toroid; DNA passes through its center. Replication factor C (RFC) is required to load the toroid on the DNA.</text>
</comment>
<dbReference type="Gene3D" id="3.70.10.10">
    <property type="match status" value="1"/>
</dbReference>
<evidence type="ECO:0000256" key="3">
    <source>
        <dbReference type="ARBA" id="ARBA00023125"/>
    </source>
</evidence>
<proteinExistence type="inferred from homology"/>
<sequence>MPVHALSVGVFDAESRLAVAFQAGRRPVAPPAATFAFTRARASGGLLCGPVLPTGKMFKAIVSADTLRDTLDSVSVLVDECKIHLNDDGIEIRAVDPANVGMVDLTLSADAFESYEADGGLIGVDLSRLEDIAGMADAGQLVQFELDEETRKLHIQIEGLEYTLALIDPDSIRQEPDLPDLDLPAQVVVEGADIDRAVRAADMVSDHIALGVDAERELFYVDAEGDTDDVHLELEREDLIDLEAGDARSLFSLDYLKDMNKALSKDAEITLELGEEFPVKMHFDFAEGLGSVSFMLAPRIQSE</sequence>
<evidence type="ECO:0000256" key="6">
    <source>
        <dbReference type="RuleBase" id="RU003673"/>
    </source>
</evidence>
<evidence type="ECO:0000256" key="2">
    <source>
        <dbReference type="ARBA" id="ARBA00022705"/>
    </source>
</evidence>
<dbReference type="AlphaFoldDB" id="U2YT41"/>
<organism evidence="9 10">
    <name type="scientific">Halarchaeum acidiphilum MH1-52-1</name>
    <dbReference type="NCBI Taxonomy" id="1261545"/>
    <lineage>
        <taxon>Archaea</taxon>
        <taxon>Methanobacteriati</taxon>
        <taxon>Methanobacteriota</taxon>
        <taxon>Stenosarchaea group</taxon>
        <taxon>Halobacteria</taxon>
        <taxon>Halobacteriales</taxon>
        <taxon>Halobacteriaceae</taxon>
    </lineage>
</organism>
<dbReference type="Pfam" id="PF02747">
    <property type="entry name" value="PCNA_C"/>
    <property type="match status" value="1"/>
</dbReference>
<dbReference type="InterPro" id="IPR022649">
    <property type="entry name" value="Pr_cel_nuc_antig_C"/>
</dbReference>